<feature type="signal peptide" evidence="1">
    <location>
        <begin position="1"/>
        <end position="20"/>
    </location>
</feature>
<evidence type="ECO:0000256" key="1">
    <source>
        <dbReference type="SAM" id="SignalP"/>
    </source>
</evidence>
<reference evidence="2 3" key="1">
    <citation type="submission" date="2018-12" db="EMBL/GenBank/DDBJ databases">
        <authorList>
            <person name="Lunina O.N."/>
            <person name="Grouzdev D.S."/>
            <person name="Gorlenko V.M."/>
            <person name="Savvichev A.S."/>
        </authorList>
    </citation>
    <scope>NUCLEOTIDE SEQUENCE [LARGE SCALE GENOMIC DNA]</scope>
    <source>
        <strain evidence="2 3">BrKhr-17</strain>
    </source>
</reference>
<dbReference type="AlphaFoldDB" id="A0A3S0NC44"/>
<name>A0A3S0NC44_CHLPH</name>
<dbReference type="RefSeq" id="WP_126383430.1">
    <property type="nucleotide sequence ID" value="NZ_RXYK01000001.1"/>
</dbReference>
<feature type="chain" id="PRO_5018601890" evidence="1">
    <location>
        <begin position="21"/>
        <end position="266"/>
    </location>
</feature>
<dbReference type="InterPro" id="IPR050902">
    <property type="entry name" value="ABC_Transporter_SBP"/>
</dbReference>
<evidence type="ECO:0000313" key="2">
    <source>
        <dbReference type="EMBL" id="RTY40045.1"/>
    </source>
</evidence>
<protein>
    <submittedName>
        <fullName evidence="2">ABC transporter substrate-binding protein</fullName>
    </submittedName>
</protein>
<evidence type="ECO:0000313" key="3">
    <source>
        <dbReference type="Proteomes" id="UP000279908"/>
    </source>
</evidence>
<dbReference type="EMBL" id="RXYK01000001">
    <property type="protein sequence ID" value="RTY40045.1"/>
    <property type="molecule type" value="Genomic_DNA"/>
</dbReference>
<comment type="caution">
    <text evidence="2">The sequence shown here is derived from an EMBL/GenBank/DDBJ whole genome shotgun (WGS) entry which is preliminary data.</text>
</comment>
<dbReference type="PANTHER" id="PTHR30535:SF34">
    <property type="entry name" value="MOLYBDATE-BINDING PROTEIN MOLA"/>
    <property type="match status" value="1"/>
</dbReference>
<dbReference type="Proteomes" id="UP000279908">
    <property type="component" value="Unassembled WGS sequence"/>
</dbReference>
<dbReference type="PANTHER" id="PTHR30535">
    <property type="entry name" value="VITAMIN B12-BINDING PROTEIN"/>
    <property type="match status" value="1"/>
</dbReference>
<dbReference type="Gene3D" id="3.40.50.1980">
    <property type="entry name" value="Nitrogenase molybdenum iron protein domain"/>
    <property type="match status" value="1"/>
</dbReference>
<keyword evidence="1" id="KW-0732">Signal</keyword>
<accession>A0A3S0NC44</accession>
<sequence length="266" mass="29191">MKKLFLLASVLFLTASSAEAKRIVSQSPFITYTLEYLGLSDSIVGVSRYDFLALPKTGGIIDPDSDAIAALEPDIILTSNWTDPKTLRNVTPDGAKALVLYGFEGMKEVEKSLRVLTKEFDVPGGKAKADAFPSAWRSEARKVCGGGRRVLILSSCVGSPFSFGRRTYLFDLFTEAGFRVVEDHETIRHMNPSEPIKTISGLVSRTRPEIVFVLHDADHGCAVNLDIPDVEVIELDGNHFVYPAPILLKGLKDLQDIFSADNRKAS</sequence>
<gene>
    <name evidence="2" type="ORF">EKD02_01215</name>
</gene>
<dbReference type="SUPFAM" id="SSF53807">
    <property type="entry name" value="Helical backbone' metal receptor"/>
    <property type="match status" value="1"/>
</dbReference>
<organism evidence="2 3">
    <name type="scientific">Chlorobium phaeovibrioides</name>
    <dbReference type="NCBI Taxonomy" id="1094"/>
    <lineage>
        <taxon>Bacteria</taxon>
        <taxon>Pseudomonadati</taxon>
        <taxon>Chlorobiota</taxon>
        <taxon>Chlorobiia</taxon>
        <taxon>Chlorobiales</taxon>
        <taxon>Chlorobiaceae</taxon>
        <taxon>Chlorobium/Pelodictyon group</taxon>
        <taxon>Chlorobium</taxon>
    </lineage>
</organism>
<proteinExistence type="predicted"/>